<accession>A0A443NJ48</accession>
<organism evidence="2 3">
    <name type="scientific">Cinnamomum micranthum f. kanehirae</name>
    <dbReference type="NCBI Taxonomy" id="337451"/>
    <lineage>
        <taxon>Eukaryota</taxon>
        <taxon>Viridiplantae</taxon>
        <taxon>Streptophyta</taxon>
        <taxon>Embryophyta</taxon>
        <taxon>Tracheophyta</taxon>
        <taxon>Spermatophyta</taxon>
        <taxon>Magnoliopsida</taxon>
        <taxon>Magnoliidae</taxon>
        <taxon>Laurales</taxon>
        <taxon>Lauraceae</taxon>
        <taxon>Cinnamomum</taxon>
    </lineage>
</organism>
<keyword evidence="3" id="KW-1185">Reference proteome</keyword>
<comment type="caution">
    <text evidence="2">The sequence shown here is derived from an EMBL/GenBank/DDBJ whole genome shotgun (WGS) entry which is preliminary data.</text>
</comment>
<protein>
    <submittedName>
        <fullName evidence="2">Uncharacterized protein</fullName>
    </submittedName>
</protein>
<dbReference type="Proteomes" id="UP000283530">
    <property type="component" value="Unassembled WGS sequence"/>
</dbReference>
<name>A0A443NJ48_9MAGN</name>
<dbReference type="EMBL" id="QPKB01000003">
    <property type="protein sequence ID" value="RWR78570.1"/>
    <property type="molecule type" value="Genomic_DNA"/>
</dbReference>
<reference evidence="2 3" key="1">
    <citation type="journal article" date="2019" name="Nat. Plants">
        <title>Stout camphor tree genome fills gaps in understanding of flowering plant genome evolution.</title>
        <authorList>
            <person name="Chaw S.M."/>
            <person name="Liu Y.C."/>
            <person name="Wu Y.W."/>
            <person name="Wang H.Y."/>
            <person name="Lin C.I."/>
            <person name="Wu C.S."/>
            <person name="Ke H.M."/>
            <person name="Chang L.Y."/>
            <person name="Hsu C.Y."/>
            <person name="Yang H.T."/>
            <person name="Sudianto E."/>
            <person name="Hsu M.H."/>
            <person name="Wu K.P."/>
            <person name="Wang L.N."/>
            <person name="Leebens-Mack J.H."/>
            <person name="Tsai I.J."/>
        </authorList>
    </citation>
    <scope>NUCLEOTIDE SEQUENCE [LARGE SCALE GENOMIC DNA]</scope>
    <source>
        <strain evidence="3">cv. Chaw 1501</strain>
        <tissue evidence="2">Young leaves</tissue>
    </source>
</reference>
<dbReference type="AlphaFoldDB" id="A0A443NJ48"/>
<keyword evidence="1" id="KW-0812">Transmembrane</keyword>
<evidence type="ECO:0000313" key="3">
    <source>
        <dbReference type="Proteomes" id="UP000283530"/>
    </source>
</evidence>
<feature type="transmembrane region" description="Helical" evidence="1">
    <location>
        <begin position="26"/>
        <end position="50"/>
    </location>
</feature>
<keyword evidence="1" id="KW-1133">Transmembrane helix</keyword>
<evidence type="ECO:0000256" key="1">
    <source>
        <dbReference type="SAM" id="Phobius"/>
    </source>
</evidence>
<gene>
    <name evidence="2" type="ORF">CKAN_00710800</name>
</gene>
<evidence type="ECO:0000313" key="2">
    <source>
        <dbReference type="EMBL" id="RWR78570.1"/>
    </source>
</evidence>
<keyword evidence="1" id="KW-0472">Membrane</keyword>
<sequence length="71" mass="8129">MEDRSATSVCFRRSTSGEYSRFALDGLSACGYTIDISAVVGIIFFEIGIFEDRTEKKREIYFPMRKYAVKV</sequence>
<proteinExistence type="predicted"/>